<dbReference type="AlphaFoldDB" id="A0A9D4KG37"/>
<feature type="compositionally biased region" description="Polar residues" evidence="1">
    <location>
        <begin position="1"/>
        <end position="18"/>
    </location>
</feature>
<feature type="region of interest" description="Disordered" evidence="1">
    <location>
        <begin position="1"/>
        <end position="22"/>
    </location>
</feature>
<organism evidence="2 3">
    <name type="scientific">Dreissena polymorpha</name>
    <name type="common">Zebra mussel</name>
    <name type="synonym">Mytilus polymorpha</name>
    <dbReference type="NCBI Taxonomy" id="45954"/>
    <lineage>
        <taxon>Eukaryota</taxon>
        <taxon>Metazoa</taxon>
        <taxon>Spiralia</taxon>
        <taxon>Lophotrochozoa</taxon>
        <taxon>Mollusca</taxon>
        <taxon>Bivalvia</taxon>
        <taxon>Autobranchia</taxon>
        <taxon>Heteroconchia</taxon>
        <taxon>Euheterodonta</taxon>
        <taxon>Imparidentia</taxon>
        <taxon>Neoheterodontei</taxon>
        <taxon>Myida</taxon>
        <taxon>Dreissenoidea</taxon>
        <taxon>Dreissenidae</taxon>
        <taxon>Dreissena</taxon>
    </lineage>
</organism>
<proteinExistence type="predicted"/>
<name>A0A9D4KG37_DREPO</name>
<dbReference type="EMBL" id="JAIWYP010000004">
    <property type="protein sequence ID" value="KAH3838647.1"/>
    <property type="molecule type" value="Genomic_DNA"/>
</dbReference>
<gene>
    <name evidence="2" type="ORF">DPMN_112056</name>
</gene>
<evidence type="ECO:0000256" key="1">
    <source>
        <dbReference type="SAM" id="MobiDB-lite"/>
    </source>
</evidence>
<protein>
    <submittedName>
        <fullName evidence="2">Uncharacterized protein</fullName>
    </submittedName>
</protein>
<accession>A0A9D4KG37</accession>
<sequence>MSSSFSTHNDYSERNTFTGDEGGRHYVSVFFAEYMTSGLIVYFRPSSSLEPSCMMSCWNTRTLPANIDRENVN</sequence>
<dbReference type="Proteomes" id="UP000828390">
    <property type="component" value="Unassembled WGS sequence"/>
</dbReference>
<evidence type="ECO:0000313" key="2">
    <source>
        <dbReference type="EMBL" id="KAH3838647.1"/>
    </source>
</evidence>
<comment type="caution">
    <text evidence="2">The sequence shown here is derived from an EMBL/GenBank/DDBJ whole genome shotgun (WGS) entry which is preliminary data.</text>
</comment>
<reference evidence="2" key="2">
    <citation type="submission" date="2020-11" db="EMBL/GenBank/DDBJ databases">
        <authorList>
            <person name="McCartney M.A."/>
            <person name="Auch B."/>
            <person name="Kono T."/>
            <person name="Mallez S."/>
            <person name="Becker A."/>
            <person name="Gohl D.M."/>
            <person name="Silverstein K.A.T."/>
            <person name="Koren S."/>
            <person name="Bechman K.B."/>
            <person name="Herman A."/>
            <person name="Abrahante J.E."/>
            <person name="Garbe J."/>
        </authorList>
    </citation>
    <scope>NUCLEOTIDE SEQUENCE</scope>
    <source>
        <strain evidence="2">Duluth1</strain>
        <tissue evidence="2">Whole animal</tissue>
    </source>
</reference>
<evidence type="ECO:0000313" key="3">
    <source>
        <dbReference type="Proteomes" id="UP000828390"/>
    </source>
</evidence>
<reference evidence="2" key="1">
    <citation type="journal article" date="2019" name="bioRxiv">
        <title>The Genome of the Zebra Mussel, Dreissena polymorpha: A Resource for Invasive Species Research.</title>
        <authorList>
            <person name="McCartney M.A."/>
            <person name="Auch B."/>
            <person name="Kono T."/>
            <person name="Mallez S."/>
            <person name="Zhang Y."/>
            <person name="Obille A."/>
            <person name="Becker A."/>
            <person name="Abrahante J.E."/>
            <person name="Garbe J."/>
            <person name="Badalamenti J.P."/>
            <person name="Herman A."/>
            <person name="Mangelson H."/>
            <person name="Liachko I."/>
            <person name="Sullivan S."/>
            <person name="Sone E.D."/>
            <person name="Koren S."/>
            <person name="Silverstein K.A.T."/>
            <person name="Beckman K.B."/>
            <person name="Gohl D.M."/>
        </authorList>
    </citation>
    <scope>NUCLEOTIDE SEQUENCE</scope>
    <source>
        <strain evidence="2">Duluth1</strain>
        <tissue evidence="2">Whole animal</tissue>
    </source>
</reference>
<keyword evidence="3" id="KW-1185">Reference proteome</keyword>